<comment type="caution">
    <text evidence="2">The sequence shown here is derived from an EMBL/GenBank/DDBJ whole genome shotgun (WGS) entry which is preliminary data.</text>
</comment>
<accession>A0ABQ2V3U2</accession>
<reference evidence="3" key="1">
    <citation type="journal article" date="2019" name="Int. J. Syst. Evol. Microbiol.">
        <title>The Global Catalogue of Microorganisms (GCM) 10K type strain sequencing project: providing services to taxonomists for standard genome sequencing and annotation.</title>
        <authorList>
            <consortium name="The Broad Institute Genomics Platform"/>
            <consortium name="The Broad Institute Genome Sequencing Center for Infectious Disease"/>
            <person name="Wu L."/>
            <person name="Ma J."/>
        </authorList>
    </citation>
    <scope>NUCLEOTIDE SEQUENCE [LARGE SCALE GENOMIC DNA]</scope>
    <source>
        <strain evidence="3">JCM 3399</strain>
    </source>
</reference>
<keyword evidence="3" id="KW-1185">Reference proteome</keyword>
<gene>
    <name evidence="2" type="ORF">GCM10010211_36370</name>
</gene>
<evidence type="ECO:0000313" key="3">
    <source>
        <dbReference type="Proteomes" id="UP000654471"/>
    </source>
</evidence>
<feature type="signal peptide" evidence="1">
    <location>
        <begin position="1"/>
        <end position="32"/>
    </location>
</feature>
<feature type="chain" id="PRO_5046182032" evidence="1">
    <location>
        <begin position="33"/>
        <end position="167"/>
    </location>
</feature>
<protein>
    <submittedName>
        <fullName evidence="2">Lipoprotein</fullName>
    </submittedName>
</protein>
<evidence type="ECO:0000256" key="1">
    <source>
        <dbReference type="SAM" id="SignalP"/>
    </source>
</evidence>
<organism evidence="2 3">
    <name type="scientific">Streptomyces albospinus</name>
    <dbReference type="NCBI Taxonomy" id="285515"/>
    <lineage>
        <taxon>Bacteria</taxon>
        <taxon>Bacillati</taxon>
        <taxon>Actinomycetota</taxon>
        <taxon>Actinomycetes</taxon>
        <taxon>Kitasatosporales</taxon>
        <taxon>Streptomycetaceae</taxon>
        <taxon>Streptomyces</taxon>
    </lineage>
</organism>
<keyword evidence="1" id="KW-0732">Signal</keyword>
<dbReference type="RefSeq" id="WP_189301178.1">
    <property type="nucleotide sequence ID" value="NZ_BMRP01000011.1"/>
</dbReference>
<evidence type="ECO:0000313" key="2">
    <source>
        <dbReference type="EMBL" id="GGU67679.1"/>
    </source>
</evidence>
<sequence>MTAALISRGKGRRAAAALGAVSLGLLTLSACQQPTALATVTVGSKTVKAEVTPGCDGDGKVLDKQALQDCITKKGTETITVHPGEKVGVGVDPKVAKAGWFVIGGQPIMRAPSTETYRTFDADDLFKQTNPQTGQTGYLDEVTLMVAQVGPGQGPTAIWHFNLKNKD</sequence>
<dbReference type="EMBL" id="BMRP01000011">
    <property type="protein sequence ID" value="GGU67679.1"/>
    <property type="molecule type" value="Genomic_DNA"/>
</dbReference>
<name>A0ABQ2V3U2_9ACTN</name>
<dbReference type="Proteomes" id="UP000654471">
    <property type="component" value="Unassembled WGS sequence"/>
</dbReference>
<keyword evidence="2" id="KW-0449">Lipoprotein</keyword>
<proteinExistence type="predicted"/>